<dbReference type="PANTHER" id="PTHR43179:SF7">
    <property type="entry name" value="RHAMNOSYLTRANSFERASE WBBL"/>
    <property type="match status" value="1"/>
</dbReference>
<dbReference type="EMBL" id="FQYI01000001">
    <property type="protein sequence ID" value="SHI29146.1"/>
    <property type="molecule type" value="Genomic_DNA"/>
</dbReference>
<protein>
    <submittedName>
        <fullName evidence="2">Glycosyltransferase, GT2 family</fullName>
    </submittedName>
</protein>
<name>A0A1M5ZYB8_9FLAO</name>
<dbReference type="InterPro" id="IPR029044">
    <property type="entry name" value="Nucleotide-diphossugar_trans"/>
</dbReference>
<dbReference type="InterPro" id="IPR001173">
    <property type="entry name" value="Glyco_trans_2-like"/>
</dbReference>
<proteinExistence type="predicted"/>
<organism evidence="2 3">
    <name type="scientific">Cruoricaptor ignavus</name>
    <dbReference type="NCBI Taxonomy" id="1118202"/>
    <lineage>
        <taxon>Bacteria</taxon>
        <taxon>Pseudomonadati</taxon>
        <taxon>Bacteroidota</taxon>
        <taxon>Flavobacteriia</taxon>
        <taxon>Flavobacteriales</taxon>
        <taxon>Weeksellaceae</taxon>
        <taxon>Cruoricaptor</taxon>
    </lineage>
</organism>
<reference evidence="2 3" key="1">
    <citation type="submission" date="2016-11" db="EMBL/GenBank/DDBJ databases">
        <authorList>
            <person name="Jaros S."/>
            <person name="Januszkiewicz K."/>
            <person name="Wedrychowicz H."/>
        </authorList>
    </citation>
    <scope>NUCLEOTIDE SEQUENCE [LARGE SCALE GENOMIC DNA]</scope>
    <source>
        <strain evidence="2 3">DSM 25479</strain>
    </source>
</reference>
<evidence type="ECO:0000313" key="3">
    <source>
        <dbReference type="Proteomes" id="UP000184335"/>
    </source>
</evidence>
<keyword evidence="2" id="KW-0808">Transferase</keyword>
<dbReference type="AlphaFoldDB" id="A0A1M5ZYB8"/>
<dbReference type="GO" id="GO:0016740">
    <property type="term" value="F:transferase activity"/>
    <property type="evidence" value="ECO:0007669"/>
    <property type="project" value="UniProtKB-KW"/>
</dbReference>
<dbReference type="CDD" id="cd04186">
    <property type="entry name" value="GT_2_like_c"/>
    <property type="match status" value="1"/>
</dbReference>
<dbReference type="OrthoDB" id="9771846at2"/>
<evidence type="ECO:0000259" key="1">
    <source>
        <dbReference type="Pfam" id="PF00535"/>
    </source>
</evidence>
<sequence length="278" mass="32202">MKVSFIIVNYNVTALLRNCLNSIVRFANVPHEIIVIDNNSPDDSWRQLQAEFPAVKFFANEKNEGFSKANNKAAAKAQGDFLYFLNPDTELKDFYLAELIDFAESTPNFGCLGLRMHDKDGNFLPESKRSVPDLVYSFKKLFLNSKGKKSQKNYYRNDIPLTAIAEVEVITGANLLVQRTVFHQVGGFDEAYFMYGEDIDLCYTLILNGYRNFYYGKHELLHHKGQSTEKNQKYLDRFYGAMAIFVNKYYRKNPLEFLVMSAGLRIRKLYDMLVIRLH</sequence>
<dbReference type="RefSeq" id="WP_073177180.1">
    <property type="nucleotide sequence ID" value="NZ_FQYI01000001.1"/>
</dbReference>
<dbReference type="PANTHER" id="PTHR43179">
    <property type="entry name" value="RHAMNOSYLTRANSFERASE WBBL"/>
    <property type="match status" value="1"/>
</dbReference>
<evidence type="ECO:0000313" key="2">
    <source>
        <dbReference type="EMBL" id="SHI29146.1"/>
    </source>
</evidence>
<gene>
    <name evidence="2" type="ORF">SAMN05443429_10137</name>
</gene>
<keyword evidence="3" id="KW-1185">Reference proteome</keyword>
<dbReference type="STRING" id="1118202.SAMN05443429_10137"/>
<dbReference type="Pfam" id="PF00535">
    <property type="entry name" value="Glycos_transf_2"/>
    <property type="match status" value="1"/>
</dbReference>
<accession>A0A1M5ZYB8</accession>
<dbReference type="SUPFAM" id="SSF53448">
    <property type="entry name" value="Nucleotide-diphospho-sugar transferases"/>
    <property type="match status" value="1"/>
</dbReference>
<feature type="domain" description="Glycosyltransferase 2-like" evidence="1">
    <location>
        <begin position="4"/>
        <end position="138"/>
    </location>
</feature>
<dbReference type="Gene3D" id="3.90.550.10">
    <property type="entry name" value="Spore Coat Polysaccharide Biosynthesis Protein SpsA, Chain A"/>
    <property type="match status" value="1"/>
</dbReference>
<dbReference type="Proteomes" id="UP000184335">
    <property type="component" value="Unassembled WGS sequence"/>
</dbReference>